<organism evidence="2 3">
    <name type="scientific">Deinococcus terrestris</name>
    <dbReference type="NCBI Taxonomy" id="2651870"/>
    <lineage>
        <taxon>Bacteria</taxon>
        <taxon>Thermotogati</taxon>
        <taxon>Deinococcota</taxon>
        <taxon>Deinococci</taxon>
        <taxon>Deinococcales</taxon>
        <taxon>Deinococcaceae</taxon>
        <taxon>Deinococcus</taxon>
    </lineage>
</organism>
<gene>
    <name evidence="2" type="ORF">F8S09_01270</name>
</gene>
<dbReference type="PROSITE" id="PS51257">
    <property type="entry name" value="PROKAR_LIPOPROTEIN"/>
    <property type="match status" value="1"/>
</dbReference>
<feature type="chain" id="PRO_5031284766" description="Lipoprotein" evidence="1">
    <location>
        <begin position="22"/>
        <end position="151"/>
    </location>
</feature>
<feature type="signal peptide" evidence="1">
    <location>
        <begin position="1"/>
        <end position="21"/>
    </location>
</feature>
<evidence type="ECO:0008006" key="4">
    <source>
        <dbReference type="Google" id="ProtNLM"/>
    </source>
</evidence>
<sequence length="151" mass="15740">MKRAWFLAPVLAALTACGTLGTPPAPTTGDLLGAPTSLQLGTQRLKVEAAPQLGGDTLRVRVRVQGQRGAEALPPLTVTGVYVVTREGMWSAPAARASRQGCGERPCLQTSGSGAAGRLSAGEGVQVVVSLEDPRGRVLWLRDARVTVQDE</sequence>
<dbReference type="AlphaFoldDB" id="A0A7X1NT51"/>
<evidence type="ECO:0000313" key="3">
    <source>
        <dbReference type="Proteomes" id="UP000484842"/>
    </source>
</evidence>
<accession>A0A7X1NT51</accession>
<comment type="caution">
    <text evidence="2">The sequence shown here is derived from an EMBL/GenBank/DDBJ whole genome shotgun (WGS) entry which is preliminary data.</text>
</comment>
<protein>
    <recommendedName>
        <fullName evidence="4">Lipoprotein</fullName>
    </recommendedName>
</protein>
<dbReference type="RefSeq" id="WP_152868266.1">
    <property type="nucleotide sequence ID" value="NZ_WBSL01000001.1"/>
</dbReference>
<keyword evidence="1" id="KW-0732">Signal</keyword>
<evidence type="ECO:0000256" key="1">
    <source>
        <dbReference type="SAM" id="SignalP"/>
    </source>
</evidence>
<evidence type="ECO:0000313" key="2">
    <source>
        <dbReference type="EMBL" id="MPY65326.1"/>
    </source>
</evidence>
<dbReference type="EMBL" id="WBSL01000001">
    <property type="protein sequence ID" value="MPY65326.1"/>
    <property type="molecule type" value="Genomic_DNA"/>
</dbReference>
<proteinExistence type="predicted"/>
<reference evidence="2 3" key="1">
    <citation type="submission" date="2019-10" db="EMBL/GenBank/DDBJ databases">
        <title>Deinococcus sp. isolated from soil.</title>
        <authorList>
            <person name="Li Y."/>
            <person name="Wang J."/>
        </authorList>
    </citation>
    <scope>NUCLEOTIDE SEQUENCE [LARGE SCALE GENOMIC DNA]</scope>
    <source>
        <strain evidence="2 3">SDU3-2</strain>
    </source>
</reference>
<dbReference type="Proteomes" id="UP000484842">
    <property type="component" value="Unassembled WGS sequence"/>
</dbReference>
<name>A0A7X1NT51_9DEIO</name>
<keyword evidence="3" id="KW-1185">Reference proteome</keyword>